<dbReference type="OMA" id="NHINCAS"/>
<dbReference type="VEuPathDB" id="TriTrypDB:BSAL_18250"/>
<gene>
    <name evidence="3" type="ORF">BSAL_18250</name>
</gene>
<dbReference type="OrthoDB" id="245596at2759"/>
<organism evidence="3 4">
    <name type="scientific">Bodo saltans</name>
    <name type="common">Flagellated protozoan</name>
    <dbReference type="NCBI Taxonomy" id="75058"/>
    <lineage>
        <taxon>Eukaryota</taxon>
        <taxon>Discoba</taxon>
        <taxon>Euglenozoa</taxon>
        <taxon>Kinetoplastea</taxon>
        <taxon>Metakinetoplastina</taxon>
        <taxon>Eubodonida</taxon>
        <taxon>Bodonidae</taxon>
        <taxon>Bodo</taxon>
    </lineage>
</organism>
<keyword evidence="1" id="KW-0175">Coiled coil</keyword>
<dbReference type="EMBL" id="CYKH01001684">
    <property type="protein sequence ID" value="CUG88922.1"/>
    <property type="molecule type" value="Genomic_DNA"/>
</dbReference>
<dbReference type="GO" id="GO:0045944">
    <property type="term" value="P:positive regulation of transcription by RNA polymerase II"/>
    <property type="evidence" value="ECO:0007669"/>
    <property type="project" value="TreeGrafter"/>
</dbReference>
<feature type="compositionally biased region" description="Polar residues" evidence="2">
    <location>
        <begin position="684"/>
        <end position="702"/>
    </location>
</feature>
<name>A0A0S4JBN9_BODSA</name>
<dbReference type="Proteomes" id="UP000051952">
    <property type="component" value="Unassembled WGS sequence"/>
</dbReference>
<dbReference type="GO" id="GO:0003713">
    <property type="term" value="F:transcription coactivator activity"/>
    <property type="evidence" value="ECO:0007669"/>
    <property type="project" value="TreeGrafter"/>
</dbReference>
<dbReference type="PANTHER" id="PTHR46007">
    <property type="entry name" value="MEDIATOR OF RNA POLYMERASE II TRANSCRIPTION SUBUNIT 12"/>
    <property type="match status" value="1"/>
</dbReference>
<feature type="compositionally biased region" description="Polar residues" evidence="2">
    <location>
        <begin position="289"/>
        <end position="298"/>
    </location>
</feature>
<feature type="region of interest" description="Disordered" evidence="2">
    <location>
        <begin position="1"/>
        <end position="24"/>
    </location>
</feature>
<feature type="compositionally biased region" description="Low complexity" evidence="2">
    <location>
        <begin position="773"/>
        <end position="783"/>
    </location>
</feature>
<reference evidence="4" key="1">
    <citation type="submission" date="2015-09" db="EMBL/GenBank/DDBJ databases">
        <authorList>
            <consortium name="Pathogen Informatics"/>
        </authorList>
    </citation>
    <scope>NUCLEOTIDE SEQUENCE [LARGE SCALE GENOMIC DNA]</scope>
    <source>
        <strain evidence="4">Lake Konstanz</strain>
    </source>
</reference>
<evidence type="ECO:0000256" key="2">
    <source>
        <dbReference type="SAM" id="MobiDB-lite"/>
    </source>
</evidence>
<dbReference type="PANTHER" id="PTHR46007:SF8">
    <property type="entry name" value="C2H2-TYPE DOMAIN-CONTAINING PROTEIN"/>
    <property type="match status" value="1"/>
</dbReference>
<feature type="compositionally biased region" description="Polar residues" evidence="2">
    <location>
        <begin position="125"/>
        <end position="144"/>
    </location>
</feature>
<protein>
    <submittedName>
        <fullName evidence="3">Uncharacterized protein</fullName>
    </submittedName>
</protein>
<accession>A0A0S4JBN9</accession>
<feature type="compositionally biased region" description="Low complexity" evidence="2">
    <location>
        <begin position="756"/>
        <end position="766"/>
    </location>
</feature>
<feature type="region of interest" description="Disordered" evidence="2">
    <location>
        <begin position="659"/>
        <end position="711"/>
    </location>
</feature>
<evidence type="ECO:0000313" key="3">
    <source>
        <dbReference type="EMBL" id="CUG88922.1"/>
    </source>
</evidence>
<feature type="coiled-coil region" evidence="1">
    <location>
        <begin position="55"/>
        <end position="82"/>
    </location>
</feature>
<dbReference type="GO" id="GO:0016592">
    <property type="term" value="C:mediator complex"/>
    <property type="evidence" value="ECO:0007669"/>
    <property type="project" value="TreeGrafter"/>
</dbReference>
<feature type="compositionally biased region" description="Polar residues" evidence="2">
    <location>
        <begin position="1"/>
        <end position="14"/>
    </location>
</feature>
<dbReference type="AlphaFoldDB" id="A0A0S4JBN9"/>
<feature type="compositionally biased region" description="Low complexity" evidence="2">
    <location>
        <begin position="661"/>
        <end position="678"/>
    </location>
</feature>
<evidence type="ECO:0000313" key="4">
    <source>
        <dbReference type="Proteomes" id="UP000051952"/>
    </source>
</evidence>
<sequence length="860" mass="95701">MTYQLSTRQATAGGSPSVGMVTTPRRTGATPLNNTAGGAGNFIGVALIPGTAPTNAATTQQLEELRVQVQFLERRNQYLQTVGALFRQKVAVIVRECARVSHMGPAELQQLYAATMDEIVKAENDMQSSEGQTASWGDQQGRGNSSHRDENDDIASALRPFQRSHEAKEDVRKAHLICVALQEKNDAKQREMELRREFNALTTKHDDLVDRHKKMLLLQSSSTNHINCASAVSSSAKPVDAGAVASMKELYESRIRDLEQTVVALKRETITLRTGGGGASGNSIGNATSTPRSANNIPPRQRMNRGGSYPRHSVDDDEDEPEIIILPEDSPQLLQQAALQDAIEPLTRQNQLLKARVNRLKDEVQQLKQQSLGSTMQLNEGLESLLAKISDQQRQLDERDTNILQLTREKRELAKECVAHRSQVDMYVKQLELFVKDADTSHLSSARIASHTKGETQSLSSAVDEYLQQIHQKDDVIRSLMQQLREEKQNHQERILEVRALGVQLLTFRTKLDAIQAQQQQRDQQQAMMSDMHSRLLSAVNCIQETQNTSSIASKLDVLSTKLRDMETVDLQLRQKEDELVIARDSLEQVREERDELLEALGSISAMFAQFPKSVTEVEKLVIQVEEFKAEIRRCAEDHSSPDMLRVEGRMELRLMELSNRKQQQQQPQHQQSSNQSQHQRRSTSVPRLQNGSHSSGNSPHTNHYEQQDDEDVWEAELEKQLADIMSIPPLVSLDDIRHKLQPPSSHGEPYRDAAHSTTPATLAAATPPPSHSSPQRSAAQSSAAAASGLGFLSPSGGPGTVQDVRLTFQLFDDHSTGVLPADLIALCLATLGIQRQLPKHVKEMSEDQFLAFCCGQLIE</sequence>
<feature type="region of interest" description="Disordered" evidence="2">
    <location>
        <begin position="738"/>
        <end position="783"/>
    </location>
</feature>
<feature type="region of interest" description="Disordered" evidence="2">
    <location>
        <begin position="274"/>
        <end position="317"/>
    </location>
</feature>
<feature type="coiled-coil region" evidence="1">
    <location>
        <begin position="343"/>
        <end position="423"/>
    </location>
</feature>
<dbReference type="InterPro" id="IPR051647">
    <property type="entry name" value="Mediator_comp_sub12"/>
</dbReference>
<keyword evidence="4" id="KW-1185">Reference proteome</keyword>
<evidence type="ECO:0000256" key="1">
    <source>
        <dbReference type="SAM" id="Coils"/>
    </source>
</evidence>
<proteinExistence type="predicted"/>
<feature type="coiled-coil region" evidence="1">
    <location>
        <begin position="573"/>
        <end position="638"/>
    </location>
</feature>
<feature type="region of interest" description="Disordered" evidence="2">
    <location>
        <begin position="124"/>
        <end position="151"/>
    </location>
</feature>
<feature type="coiled-coil region" evidence="1">
    <location>
        <begin position="470"/>
        <end position="501"/>
    </location>
</feature>